<proteinExistence type="predicted"/>
<dbReference type="GO" id="GO:0003700">
    <property type="term" value="F:DNA-binding transcription factor activity"/>
    <property type="evidence" value="ECO:0007669"/>
    <property type="project" value="InterPro"/>
</dbReference>
<keyword evidence="7" id="KW-1185">Reference proteome</keyword>
<evidence type="ECO:0000256" key="3">
    <source>
        <dbReference type="ARBA" id="ARBA00023163"/>
    </source>
</evidence>
<sequence length="203" mass="22266">MSRSPLMLDLLRAVYWFDEALQAGMRAAGLEGATRAQSFLLLNLASGEHRASRLAINLGVSRQAISQMLAEMEARGLITVTADPDDKRARIVNFSLEAMPIHKTATRLLLELESVLETRIGPDKLAGLRAGLGKTGATRLNWWRARAPEPWPVAHPTPSARYSRRSSASRPRPAGARRPAARDRHPRPPWPPPAAPRPGRSPA</sequence>
<feature type="compositionally biased region" description="Low complexity" evidence="4">
    <location>
        <begin position="156"/>
        <end position="178"/>
    </location>
</feature>
<dbReference type="InterPro" id="IPR023187">
    <property type="entry name" value="Tscrpt_reg_MarR-type_CS"/>
</dbReference>
<dbReference type="OrthoDB" id="7427954at2"/>
<dbReference type="InterPro" id="IPR000835">
    <property type="entry name" value="HTH_MarR-typ"/>
</dbReference>
<reference evidence="6 7" key="1">
    <citation type="submission" date="2018-09" db="EMBL/GenBank/DDBJ databases">
        <authorList>
            <person name="Zhu H."/>
        </authorList>
    </citation>
    <scope>NUCLEOTIDE SEQUENCE [LARGE SCALE GENOMIC DNA]</scope>
    <source>
        <strain evidence="6 7">K1W22B-8</strain>
    </source>
</reference>
<dbReference type="Pfam" id="PF12802">
    <property type="entry name" value="MarR_2"/>
    <property type="match status" value="1"/>
</dbReference>
<protein>
    <submittedName>
        <fullName evidence="6">MarR family transcriptional regulator</fullName>
    </submittedName>
</protein>
<evidence type="ECO:0000256" key="2">
    <source>
        <dbReference type="ARBA" id="ARBA00023125"/>
    </source>
</evidence>
<keyword evidence="3" id="KW-0804">Transcription</keyword>
<comment type="caution">
    <text evidence="6">The sequence shown here is derived from an EMBL/GenBank/DDBJ whole genome shotgun (WGS) entry which is preliminary data.</text>
</comment>
<dbReference type="InterPro" id="IPR036388">
    <property type="entry name" value="WH-like_DNA-bd_sf"/>
</dbReference>
<feature type="compositionally biased region" description="Pro residues" evidence="4">
    <location>
        <begin position="188"/>
        <end position="203"/>
    </location>
</feature>
<dbReference type="InterPro" id="IPR036390">
    <property type="entry name" value="WH_DNA-bd_sf"/>
</dbReference>
<gene>
    <name evidence="6" type="ORF">D3874_20515</name>
</gene>
<dbReference type="Gene3D" id="1.10.10.10">
    <property type="entry name" value="Winged helix-like DNA-binding domain superfamily/Winged helix DNA-binding domain"/>
    <property type="match status" value="1"/>
</dbReference>
<dbReference type="GO" id="GO:0006950">
    <property type="term" value="P:response to stress"/>
    <property type="evidence" value="ECO:0007669"/>
    <property type="project" value="TreeGrafter"/>
</dbReference>
<dbReference type="SUPFAM" id="SSF46785">
    <property type="entry name" value="Winged helix' DNA-binding domain"/>
    <property type="match status" value="1"/>
</dbReference>
<dbReference type="SMART" id="SM00347">
    <property type="entry name" value="HTH_MARR"/>
    <property type="match status" value="1"/>
</dbReference>
<dbReference type="PROSITE" id="PS01117">
    <property type="entry name" value="HTH_MARR_1"/>
    <property type="match status" value="1"/>
</dbReference>
<evidence type="ECO:0000256" key="1">
    <source>
        <dbReference type="ARBA" id="ARBA00023015"/>
    </source>
</evidence>
<accession>A0A418WGB8</accession>
<dbReference type="EMBL" id="QYUK01000011">
    <property type="protein sequence ID" value="RJF89063.1"/>
    <property type="molecule type" value="Genomic_DNA"/>
</dbReference>
<organism evidence="6 7">
    <name type="scientific">Oleomonas cavernae</name>
    <dbReference type="NCBI Taxonomy" id="2320859"/>
    <lineage>
        <taxon>Bacteria</taxon>
        <taxon>Pseudomonadati</taxon>
        <taxon>Pseudomonadota</taxon>
        <taxon>Alphaproteobacteria</taxon>
        <taxon>Acetobacterales</taxon>
        <taxon>Acetobacteraceae</taxon>
        <taxon>Oleomonas</taxon>
    </lineage>
</organism>
<dbReference type="InterPro" id="IPR039422">
    <property type="entry name" value="MarR/SlyA-like"/>
</dbReference>
<evidence type="ECO:0000313" key="7">
    <source>
        <dbReference type="Proteomes" id="UP000284605"/>
    </source>
</evidence>
<keyword evidence="1" id="KW-0805">Transcription regulation</keyword>
<dbReference type="PANTHER" id="PTHR33164:SF99">
    <property type="entry name" value="MARR FAMILY REGULATORY PROTEIN"/>
    <property type="match status" value="1"/>
</dbReference>
<evidence type="ECO:0000313" key="6">
    <source>
        <dbReference type="EMBL" id="RJF89063.1"/>
    </source>
</evidence>
<evidence type="ECO:0000256" key="4">
    <source>
        <dbReference type="SAM" id="MobiDB-lite"/>
    </source>
</evidence>
<dbReference type="AlphaFoldDB" id="A0A418WGB8"/>
<feature type="domain" description="HTH marR-type" evidence="5">
    <location>
        <begin position="3"/>
        <end position="137"/>
    </location>
</feature>
<dbReference type="PROSITE" id="PS50995">
    <property type="entry name" value="HTH_MARR_2"/>
    <property type="match status" value="1"/>
</dbReference>
<dbReference type="Proteomes" id="UP000284605">
    <property type="component" value="Unassembled WGS sequence"/>
</dbReference>
<dbReference type="GO" id="GO:0003677">
    <property type="term" value="F:DNA binding"/>
    <property type="evidence" value="ECO:0007669"/>
    <property type="project" value="UniProtKB-KW"/>
</dbReference>
<feature type="region of interest" description="Disordered" evidence="4">
    <location>
        <begin position="149"/>
        <end position="203"/>
    </location>
</feature>
<name>A0A418WGB8_9PROT</name>
<evidence type="ECO:0000259" key="5">
    <source>
        <dbReference type="PROSITE" id="PS50995"/>
    </source>
</evidence>
<keyword evidence="2" id="KW-0238">DNA-binding</keyword>
<dbReference type="PANTHER" id="PTHR33164">
    <property type="entry name" value="TRANSCRIPTIONAL REGULATOR, MARR FAMILY"/>
    <property type="match status" value="1"/>
</dbReference>